<keyword evidence="3" id="KW-0732">Signal</keyword>
<evidence type="ECO:0000313" key="9">
    <source>
        <dbReference type="Proteomes" id="UP000694411"/>
    </source>
</evidence>
<evidence type="ECO:0000256" key="3">
    <source>
        <dbReference type="ARBA" id="ARBA00022729"/>
    </source>
</evidence>
<dbReference type="PANTHER" id="PTHR24100">
    <property type="entry name" value="BUTYROPHILIN"/>
    <property type="match status" value="1"/>
</dbReference>
<dbReference type="PANTHER" id="PTHR24100:SF51">
    <property type="entry name" value="SELECTION AND UPKEEP OF INTRAEPITHELIAL T-CELLS PROTEIN 7-RELATED"/>
    <property type="match status" value="1"/>
</dbReference>
<dbReference type="InterPro" id="IPR050504">
    <property type="entry name" value="IgSF_BTN/MOG"/>
</dbReference>
<dbReference type="GO" id="GO:0009897">
    <property type="term" value="C:external side of plasma membrane"/>
    <property type="evidence" value="ECO:0007669"/>
    <property type="project" value="TreeGrafter"/>
</dbReference>
<dbReference type="SMART" id="SM00406">
    <property type="entry name" value="IGv"/>
    <property type="match status" value="1"/>
</dbReference>
<keyword evidence="4" id="KW-1133">Transmembrane helix</keyword>
<dbReference type="SMART" id="SM00409">
    <property type="entry name" value="IG"/>
    <property type="match status" value="1"/>
</dbReference>
<reference evidence="8" key="1">
    <citation type="submission" date="2018-05" db="EMBL/GenBank/DDBJ databases">
        <title>Whole genome of Theropithecus gelada.</title>
        <authorList>
            <person name="Chiou K.L."/>
            <person name="Snyder-Mackler N."/>
        </authorList>
    </citation>
    <scope>NUCLEOTIDE SEQUENCE [LARGE SCALE GENOMIC DNA]</scope>
</reference>
<evidence type="ECO:0000256" key="6">
    <source>
        <dbReference type="ARBA" id="ARBA00023319"/>
    </source>
</evidence>
<dbReference type="Pfam" id="PF07686">
    <property type="entry name" value="V-set"/>
    <property type="match status" value="1"/>
</dbReference>
<dbReference type="FunFam" id="2.60.40.10:FF:000208">
    <property type="entry name" value="Butyrophilin subfamily 1 member A1"/>
    <property type="match status" value="1"/>
</dbReference>
<keyword evidence="6" id="KW-0393">Immunoglobulin domain</keyword>
<keyword evidence="2" id="KW-0812">Transmembrane</keyword>
<comment type="subcellular location">
    <subcellularLocation>
        <location evidence="1">Membrane</location>
    </subcellularLocation>
</comment>
<dbReference type="AlphaFoldDB" id="A0A8D2E9N0"/>
<protein>
    <recommendedName>
        <fullName evidence="7">Ig-like domain-containing protein</fullName>
    </recommendedName>
</protein>
<dbReference type="Proteomes" id="UP000694411">
    <property type="component" value="Chromosome 1"/>
</dbReference>
<proteinExistence type="predicted"/>
<name>A0A8D2E9N0_THEGE</name>
<dbReference type="InterPro" id="IPR053896">
    <property type="entry name" value="BTN3A2-like_Ig-C"/>
</dbReference>
<dbReference type="GO" id="GO:0050852">
    <property type="term" value="P:T cell receptor signaling pathway"/>
    <property type="evidence" value="ECO:0007669"/>
    <property type="project" value="TreeGrafter"/>
</dbReference>
<feature type="domain" description="Ig-like" evidence="7">
    <location>
        <begin position="18"/>
        <end position="99"/>
    </location>
</feature>
<dbReference type="Gene3D" id="2.60.40.10">
    <property type="entry name" value="Immunoglobulins"/>
    <property type="match status" value="2"/>
</dbReference>
<dbReference type="GO" id="GO:0005102">
    <property type="term" value="F:signaling receptor binding"/>
    <property type="evidence" value="ECO:0007669"/>
    <property type="project" value="TreeGrafter"/>
</dbReference>
<dbReference type="Ensembl" id="ENSTGET00000003804.1">
    <property type="protein sequence ID" value="ENSTGEP00000003098.1"/>
    <property type="gene ID" value="ENSTGEG00000002668.1"/>
</dbReference>
<reference evidence="8" key="2">
    <citation type="submission" date="2025-08" db="UniProtKB">
        <authorList>
            <consortium name="Ensembl"/>
        </authorList>
    </citation>
    <scope>IDENTIFICATION</scope>
</reference>
<keyword evidence="5" id="KW-0472">Membrane</keyword>
<reference evidence="8" key="3">
    <citation type="submission" date="2025-09" db="UniProtKB">
        <authorList>
            <consortium name="Ensembl"/>
        </authorList>
    </citation>
    <scope>IDENTIFICATION</scope>
</reference>
<dbReference type="FunFam" id="2.60.40.10:FF:000088">
    <property type="entry name" value="Butyrophilin subfamily 1 member A1"/>
    <property type="match status" value="1"/>
</dbReference>
<evidence type="ECO:0000313" key="8">
    <source>
        <dbReference type="Ensembl" id="ENSTGEP00000003098.1"/>
    </source>
</evidence>
<evidence type="ECO:0000256" key="1">
    <source>
        <dbReference type="ARBA" id="ARBA00004370"/>
    </source>
</evidence>
<dbReference type="InterPro" id="IPR013106">
    <property type="entry name" value="Ig_V-set"/>
</dbReference>
<dbReference type="GO" id="GO:0001817">
    <property type="term" value="P:regulation of cytokine production"/>
    <property type="evidence" value="ECO:0007669"/>
    <property type="project" value="TreeGrafter"/>
</dbReference>
<dbReference type="SUPFAM" id="SSF48726">
    <property type="entry name" value="Immunoglobulin"/>
    <property type="match status" value="2"/>
</dbReference>
<dbReference type="InterPro" id="IPR007110">
    <property type="entry name" value="Ig-like_dom"/>
</dbReference>
<organism evidence="8 9">
    <name type="scientific">Theropithecus gelada</name>
    <name type="common">Gelada baboon</name>
    <dbReference type="NCBI Taxonomy" id="9565"/>
    <lineage>
        <taxon>Eukaryota</taxon>
        <taxon>Metazoa</taxon>
        <taxon>Chordata</taxon>
        <taxon>Craniata</taxon>
        <taxon>Vertebrata</taxon>
        <taxon>Euteleostomi</taxon>
        <taxon>Mammalia</taxon>
        <taxon>Eutheria</taxon>
        <taxon>Euarchontoglires</taxon>
        <taxon>Primates</taxon>
        <taxon>Haplorrhini</taxon>
        <taxon>Catarrhini</taxon>
        <taxon>Cercopithecidae</taxon>
        <taxon>Cercopithecinae</taxon>
        <taxon>Theropithecus</taxon>
    </lineage>
</organism>
<evidence type="ECO:0000256" key="5">
    <source>
        <dbReference type="ARBA" id="ARBA00023136"/>
    </source>
</evidence>
<evidence type="ECO:0000256" key="2">
    <source>
        <dbReference type="ARBA" id="ARBA00022692"/>
    </source>
</evidence>
<dbReference type="Pfam" id="PF22705">
    <property type="entry name" value="C2-set_3"/>
    <property type="match status" value="1"/>
</dbReference>
<dbReference type="PROSITE" id="PS50835">
    <property type="entry name" value="IG_LIKE"/>
    <property type="match status" value="1"/>
</dbReference>
<dbReference type="InterPro" id="IPR013783">
    <property type="entry name" value="Ig-like_fold"/>
</dbReference>
<evidence type="ECO:0000259" key="7">
    <source>
        <dbReference type="PROSITE" id="PS50835"/>
    </source>
</evidence>
<keyword evidence="9" id="KW-1185">Reference proteome</keyword>
<dbReference type="InterPro" id="IPR036179">
    <property type="entry name" value="Ig-like_dom_sf"/>
</dbReference>
<evidence type="ECO:0000256" key="4">
    <source>
        <dbReference type="ARBA" id="ARBA00022989"/>
    </source>
</evidence>
<dbReference type="InterPro" id="IPR003599">
    <property type="entry name" value="Ig_sub"/>
</dbReference>
<sequence length="249" mass="27953">GLQFTVSSSRSHHVVMVGSQAELSCQLSPPQNAQLMQVGWFRDRHSQMIYLYEDGEEHSGEGIQNYMNRTVFLKDALEEGKITLQIYNVTVFDGGQYHCFFKDGHTYEEGIVDLRVAGLDVQINVQVLDTEGFVVECTSGGWFPQAQMAWRDSSGNVIPHLSKSYSQDGAGLLHLKMTILLKNSTHGPVTCCFYNPVTGQEKRAGIVISGECLWLGFIKEELSHKISCPSSMWPTKEKIKWNNKCEVVL</sequence>
<accession>A0A8D2E9N0</accession>